<evidence type="ECO:0000313" key="1">
    <source>
        <dbReference type="EMBL" id="AJZ56755.1"/>
    </source>
</evidence>
<proteinExistence type="predicted"/>
<protein>
    <submittedName>
        <fullName evidence="2">Uncharacterized protein</fullName>
    </submittedName>
</protein>
<organism evidence="2 4">
    <name type="scientific">Paraburkholderia fungorum</name>
    <dbReference type="NCBI Taxonomy" id="134537"/>
    <lineage>
        <taxon>Bacteria</taxon>
        <taxon>Pseudomonadati</taxon>
        <taxon>Pseudomonadota</taxon>
        <taxon>Betaproteobacteria</taxon>
        <taxon>Burkholderiales</taxon>
        <taxon>Burkholderiaceae</taxon>
        <taxon>Paraburkholderia</taxon>
    </lineage>
</organism>
<dbReference type="RefSeq" id="WP_106355680.1">
    <property type="nucleotide sequence ID" value="NZ_CP010025.1"/>
</dbReference>
<name>A0AAP5UY38_9BURK</name>
<dbReference type="EMBL" id="JANSLM010000018">
    <property type="protein sequence ID" value="MDT8842651.1"/>
    <property type="molecule type" value="Genomic_DNA"/>
</dbReference>
<accession>A0AAP5UY38</accession>
<reference evidence="2" key="2">
    <citation type="submission" date="2022-08" db="EMBL/GenBank/DDBJ databases">
        <authorList>
            <person name="Kim S.-J."/>
        </authorList>
    </citation>
    <scope>NUCLEOTIDE SEQUENCE</scope>
    <source>
        <strain evidence="2">KJ</strain>
    </source>
</reference>
<evidence type="ECO:0000313" key="4">
    <source>
        <dbReference type="Proteomes" id="UP001246473"/>
    </source>
</evidence>
<evidence type="ECO:0000313" key="2">
    <source>
        <dbReference type="EMBL" id="MDT8842651.1"/>
    </source>
</evidence>
<gene>
    <name evidence="1" type="ORF">OI25_7229</name>
    <name evidence="2" type="ORF">ParKJ_35015</name>
</gene>
<dbReference type="AlphaFoldDB" id="A0AAP5UY38"/>
<dbReference type="GeneID" id="66521149"/>
<dbReference type="EMBL" id="CP010025">
    <property type="protein sequence ID" value="AJZ56755.1"/>
    <property type="molecule type" value="Genomic_DNA"/>
</dbReference>
<dbReference type="KEGG" id="bfn:OI25_7229"/>
<dbReference type="Proteomes" id="UP000032614">
    <property type="component" value="Chromosome 3"/>
</dbReference>
<reference evidence="1 3" key="1">
    <citation type="journal article" date="2015" name="Genome Announc.">
        <title>Complete genome sequences for 59 burkholderia isolates, both pathogenic and near neighbor.</title>
        <authorList>
            <person name="Johnson S.L."/>
            <person name="Bishop-Lilly K.A."/>
            <person name="Ladner J.T."/>
            <person name="Daligault H.E."/>
            <person name="Davenport K.W."/>
            <person name="Jaissle J."/>
            <person name="Frey K.G."/>
            <person name="Koroleva G.I."/>
            <person name="Bruce D.C."/>
            <person name="Coyne S.R."/>
            <person name="Broomall S.M."/>
            <person name="Li P.E."/>
            <person name="Teshima H."/>
            <person name="Gibbons H.S."/>
            <person name="Palacios G.F."/>
            <person name="Rosenzweig C.N."/>
            <person name="Redden C.L."/>
            <person name="Xu Y."/>
            <person name="Minogue T.D."/>
            <person name="Chain P.S."/>
        </authorList>
    </citation>
    <scope>NUCLEOTIDE SEQUENCE [LARGE SCALE GENOMIC DNA]</scope>
    <source>
        <strain evidence="1 3">ATCC BAA-463</strain>
    </source>
</reference>
<sequence>MYEDARCVLCNAQANRYPLRAGDGSVYECPACGGAFAIGGIAHRRAEQGTLHPGVVGGVRSMIAKGVMPRVEFNRGQFEVAALPGKSQNDCDE</sequence>
<dbReference type="Proteomes" id="UP001246473">
    <property type="component" value="Unassembled WGS sequence"/>
</dbReference>
<evidence type="ECO:0000313" key="3">
    <source>
        <dbReference type="Proteomes" id="UP000032614"/>
    </source>
</evidence>